<evidence type="ECO:0008006" key="5">
    <source>
        <dbReference type="Google" id="ProtNLM"/>
    </source>
</evidence>
<evidence type="ECO:0000313" key="4">
    <source>
        <dbReference type="Proteomes" id="UP000232122"/>
    </source>
</evidence>
<reference evidence="2 4" key="2">
    <citation type="journal article" date="2018" name="Microb. Genom.">
        <title>Deciphering the unexplored Leptospira diversity from soils uncovers genomic evolution to virulence.</title>
        <authorList>
            <person name="Thibeaux R."/>
            <person name="Iraola G."/>
            <person name="Ferres I."/>
            <person name="Bierque E."/>
            <person name="Girault D."/>
            <person name="Soupe-Gilbert M.E."/>
            <person name="Picardeau M."/>
            <person name="Goarant C."/>
        </authorList>
    </citation>
    <scope>NUCLEOTIDE SEQUENCE [LARGE SCALE GENOMIC DNA]</scope>
    <source>
        <strain evidence="2 4">ATI7-C-A5</strain>
    </source>
</reference>
<dbReference type="OrthoDB" id="326329at2"/>
<organism evidence="3">
    <name type="scientific">Leptospira ellisii</name>
    <dbReference type="NCBI Taxonomy" id="2023197"/>
    <lineage>
        <taxon>Bacteria</taxon>
        <taxon>Pseudomonadati</taxon>
        <taxon>Spirochaetota</taxon>
        <taxon>Spirochaetia</taxon>
        <taxon>Leptospirales</taxon>
        <taxon>Leptospiraceae</taxon>
        <taxon>Leptospira</taxon>
    </lineage>
</organism>
<evidence type="ECO:0000313" key="3">
    <source>
        <dbReference type="EMBL" id="PJZ92406.1"/>
    </source>
</evidence>
<accession>A0A2N0B7B1</accession>
<proteinExistence type="predicted"/>
<reference evidence="2" key="3">
    <citation type="submission" date="2023-10" db="EMBL/GenBank/DDBJ databases">
        <authorList>
            <person name="Picardeau M."/>
            <person name="Thibeaux R."/>
        </authorList>
    </citation>
    <scope>NUCLEOTIDE SEQUENCE</scope>
    <source>
        <strain evidence="2">ATI7-C-A5</strain>
    </source>
</reference>
<evidence type="ECO:0000256" key="1">
    <source>
        <dbReference type="SAM" id="Coils"/>
    </source>
</evidence>
<reference evidence="3" key="1">
    <citation type="submission" date="2017-07" db="EMBL/GenBank/DDBJ databases">
        <title>Leptospira spp. isolated from tropical soils.</title>
        <authorList>
            <person name="Thibeaux R."/>
            <person name="Iraola G."/>
            <person name="Ferres I."/>
            <person name="Bierque E."/>
            <person name="Girault D."/>
            <person name="Soupe-Gilbert M.-E."/>
            <person name="Picardeau M."/>
            <person name="Goarant C."/>
        </authorList>
    </citation>
    <scope>NUCLEOTIDE SEQUENCE [LARGE SCALE GENOMIC DNA]</scope>
    <source>
        <strain evidence="3">ATI7-C-A5</strain>
    </source>
</reference>
<evidence type="ECO:0000313" key="2">
    <source>
        <dbReference type="EMBL" id="MDV6234609.1"/>
    </source>
</evidence>
<dbReference type="EMBL" id="NPEF02000002">
    <property type="protein sequence ID" value="MDV6234609.1"/>
    <property type="molecule type" value="Genomic_DNA"/>
</dbReference>
<dbReference type="PROSITE" id="PS51257">
    <property type="entry name" value="PROKAR_LIPOPROTEIN"/>
    <property type="match status" value="1"/>
</dbReference>
<feature type="coiled-coil region" evidence="1">
    <location>
        <begin position="21"/>
        <end position="52"/>
    </location>
</feature>
<dbReference type="AlphaFoldDB" id="A0A2N0B7B1"/>
<comment type="caution">
    <text evidence="3">The sequence shown here is derived from an EMBL/GenBank/DDBJ whole genome shotgun (WGS) entry which is preliminary data.</text>
</comment>
<keyword evidence="4" id="KW-1185">Reference proteome</keyword>
<dbReference type="RefSeq" id="WP_100765308.1">
    <property type="nucleotide sequence ID" value="NZ_NPEF02000002.1"/>
</dbReference>
<protein>
    <recommendedName>
        <fullName evidence="5">Lipoprotein</fullName>
    </recommendedName>
</protein>
<dbReference type="EMBL" id="NPEF01000139">
    <property type="protein sequence ID" value="PJZ92406.1"/>
    <property type="molecule type" value="Genomic_DNA"/>
</dbReference>
<gene>
    <name evidence="2" type="ORF">CH379_003075</name>
    <name evidence="3" type="ORF">CH379_13340</name>
</gene>
<sequence length="195" mass="22403">MASKFVFHKILALSILSFLLLSSCKDENQKKKEEYQRQLDETKKILLEKQKEQYVIENSFADPETAVRSFLNAIIQSNEKNVEKYSFGREESENILLPNLIGDKSIVANIPLDQALEMLRLRRELGIKRIADSTEGKRVTVKRVIFNPKKRILNRLVGYEVEKVELNVAGKTVFSEQIKLVVEHKGQFKVAVVSP</sequence>
<dbReference type="Proteomes" id="UP000232122">
    <property type="component" value="Unassembled WGS sequence"/>
</dbReference>
<name>A0A2N0B7B1_9LEPT</name>
<keyword evidence="1" id="KW-0175">Coiled coil</keyword>